<evidence type="ECO:0008006" key="3">
    <source>
        <dbReference type="Google" id="ProtNLM"/>
    </source>
</evidence>
<dbReference type="RefSeq" id="WP_011993815.1">
    <property type="nucleotide sequence ID" value="NC_009718.1"/>
</dbReference>
<dbReference type="eggNOG" id="COG4878">
    <property type="taxonomic scope" value="Bacteria"/>
</dbReference>
<dbReference type="Pfam" id="PF09960">
    <property type="entry name" value="DUF2194"/>
    <property type="match status" value="1"/>
</dbReference>
<dbReference type="OrthoDB" id="9761886at2"/>
<dbReference type="KEGG" id="fno:Fnod_0641"/>
<evidence type="ECO:0000313" key="2">
    <source>
        <dbReference type="Proteomes" id="UP000002415"/>
    </source>
</evidence>
<dbReference type="SUPFAM" id="SSF88713">
    <property type="entry name" value="Glycoside hydrolase/deacetylase"/>
    <property type="match status" value="1"/>
</dbReference>
<name>A7HKR3_FERNB</name>
<gene>
    <name evidence="1" type="ordered locus">Fnod_0641</name>
</gene>
<evidence type="ECO:0000313" key="1">
    <source>
        <dbReference type="EMBL" id="ABS60496.1"/>
    </source>
</evidence>
<protein>
    <recommendedName>
        <fullName evidence="3">DUF2194 domain-containing protein</fullName>
    </recommendedName>
</protein>
<dbReference type="STRING" id="381764.Fnod_0641"/>
<dbReference type="HOGENOM" id="CLU_369162_0_0_0"/>
<dbReference type="Gene3D" id="3.20.20.370">
    <property type="entry name" value="Glycoside hydrolase/deacetylase"/>
    <property type="match status" value="1"/>
</dbReference>
<reference evidence="1 2" key="1">
    <citation type="submission" date="2007-07" db="EMBL/GenBank/DDBJ databases">
        <title>Complete sequence of Fervidobacterium nodosum Rt17-B1.</title>
        <authorList>
            <consortium name="US DOE Joint Genome Institute"/>
            <person name="Copeland A."/>
            <person name="Lucas S."/>
            <person name="Lapidus A."/>
            <person name="Barry K."/>
            <person name="Glavina del Rio T."/>
            <person name="Dalin E."/>
            <person name="Tice H."/>
            <person name="Pitluck S."/>
            <person name="Saunders E."/>
            <person name="Brettin T."/>
            <person name="Bruce D."/>
            <person name="Detter J.C."/>
            <person name="Han C."/>
            <person name="Schmutz J."/>
            <person name="Larimer F."/>
            <person name="Land M."/>
            <person name="Hauser L."/>
            <person name="Kyrpides N."/>
            <person name="Mikhailova N."/>
            <person name="Nelson K."/>
            <person name="Gogarten J.P."/>
            <person name="Noll K."/>
            <person name="Richardson P."/>
        </authorList>
    </citation>
    <scope>NUCLEOTIDE SEQUENCE [LARGE SCALE GENOMIC DNA]</scope>
    <source>
        <strain evidence="2">ATCC 35602 / DSM 5306 / Rt17-B1</strain>
    </source>
</reference>
<dbReference type="AlphaFoldDB" id="A7HKR3"/>
<accession>A7HKR3</accession>
<organism evidence="1 2">
    <name type="scientific">Fervidobacterium nodosum (strain ATCC 35602 / DSM 5306 / Rt17-B1)</name>
    <dbReference type="NCBI Taxonomy" id="381764"/>
    <lineage>
        <taxon>Bacteria</taxon>
        <taxon>Thermotogati</taxon>
        <taxon>Thermotogota</taxon>
        <taxon>Thermotogae</taxon>
        <taxon>Thermotogales</taxon>
        <taxon>Fervidobacteriaceae</taxon>
        <taxon>Fervidobacterium</taxon>
    </lineage>
</organism>
<dbReference type="InterPro" id="IPR018695">
    <property type="entry name" value="DUF2194"/>
</dbReference>
<dbReference type="EMBL" id="CP000771">
    <property type="protein sequence ID" value="ABS60496.1"/>
    <property type="molecule type" value="Genomic_DNA"/>
</dbReference>
<reference evidence="1 2" key="2">
    <citation type="journal article" date="2009" name="Proc. Natl. Acad. Sci. U.S.A.">
        <title>On the chimeric nature, thermophilic origin, and phylogenetic placement of the Thermotogales.</title>
        <authorList>
            <person name="Zhaxybayeva O."/>
            <person name="Swithers K.S."/>
            <person name="Lapierre P."/>
            <person name="Fournier G.P."/>
            <person name="Bickhart D.M."/>
            <person name="DeBoy R.T."/>
            <person name="Nelson K.E."/>
            <person name="Nesbo C.L."/>
            <person name="Doolittle W.F."/>
            <person name="Gogarten J.P."/>
            <person name="Noll K.M."/>
        </authorList>
    </citation>
    <scope>NUCLEOTIDE SEQUENCE [LARGE SCALE GENOMIC DNA]</scope>
    <source>
        <strain evidence="2">ATCC 35602 / DSM 5306 / Rt17-B1</strain>
    </source>
</reference>
<proteinExistence type="predicted"/>
<dbReference type="InterPro" id="IPR011330">
    <property type="entry name" value="Glyco_hydro/deAcase_b/a-brl"/>
</dbReference>
<dbReference type="GO" id="GO:0005975">
    <property type="term" value="P:carbohydrate metabolic process"/>
    <property type="evidence" value="ECO:0007669"/>
    <property type="project" value="InterPro"/>
</dbReference>
<keyword evidence="2" id="KW-1185">Reference proteome</keyword>
<dbReference type="Proteomes" id="UP000002415">
    <property type="component" value="Chromosome"/>
</dbReference>
<sequence>MVKKIGKILKFTFLIALFVIFLDTLAYPKALLLYKNSEQGYGYNILLKYVAPELKTLSIAYDLMDVESEEFGTLDLRSYELIVTCYYSPTMPNAKTYLKRLYDFLLNGGKIFIINNIGATIDSSGSNHPGLAEINSIYNLIGISYTFGWKKTKPSEISIDKYYLLNENPVYLTKDRDVEPYYSISPYTKPIVTVKTSDGNSFDMGFVGSIGAIISYNYLFDDNGKVSLDIGKILISLLYGDSKVFKVLVIGKDNIALSNALGYALVRYDWKENIPSVLSIYDLIILFDGTVPITDQKLINYTFSGGTVVVISKGDKKTKVANLKITSDIFPIPSEFNIEFNREINYIEPIPSSIPLVSSSDNITVAWKILMGTGQVIYYPSDLLTKNLIGLFMQVVYSQLPFSIQPIINSFSIYLDDFPLPAYNRKIDDITREFGDITDNEFYYNVWWPTMKKLSDELNLRYTAIFVANYNASVKWPFSFQEYVNTPEQRIALKELLNSSIEIGIHGYNHIPLTKDRWNEEELMDVLVTLKIFLKNTLGEEYIPYTYVAPDNIIDDFGVSKLLEIFPTVKAIGTTYKNPSWERNYDFSVIKQGTVIIPRTTAGYYPVSNLVTNSVMGLMMLGTYQYFLHPDDLFSKDRNPGNKTWAEMSESLREFLDIMKKYYPYLRNHFSSESAEVIYDFFTQRPFIKKDENKVIVDISMGHHLPRYYYLRSKEPFKLTGGRIIFYSSNLYVVEQFENRMEIIFLK</sequence>
<dbReference type="CDD" id="cd10924">
    <property type="entry name" value="CE4_COG4878"/>
    <property type="match status" value="1"/>
</dbReference>